<dbReference type="EMBL" id="JBHSQW010000002">
    <property type="protein sequence ID" value="MFC5992966.1"/>
    <property type="molecule type" value="Genomic_DNA"/>
</dbReference>
<gene>
    <name evidence="2" type="ORF">ACFQE5_01925</name>
</gene>
<dbReference type="RefSeq" id="WP_379582059.1">
    <property type="nucleotide sequence ID" value="NZ_JBHSQW010000002.1"/>
</dbReference>
<reference evidence="3" key="1">
    <citation type="journal article" date="2019" name="Int. J. Syst. Evol. Microbiol.">
        <title>The Global Catalogue of Microorganisms (GCM) 10K type strain sequencing project: providing services to taxonomists for standard genome sequencing and annotation.</title>
        <authorList>
            <consortium name="The Broad Institute Genomics Platform"/>
            <consortium name="The Broad Institute Genome Sequencing Center for Infectious Disease"/>
            <person name="Wu L."/>
            <person name="Ma J."/>
        </authorList>
    </citation>
    <scope>NUCLEOTIDE SEQUENCE [LARGE SCALE GENOMIC DNA]</scope>
    <source>
        <strain evidence="3">CCM 8391</strain>
    </source>
</reference>
<comment type="caution">
    <text evidence="2">The sequence shown here is derived from an EMBL/GenBank/DDBJ whole genome shotgun (WGS) entry which is preliminary data.</text>
</comment>
<sequence length="84" mass="8724">MITVAFWRSAAERSVKTMAQSLLSLWLVGDVMFNVLAVDWPLAGGVSLGAGVISLLTSIASAPVHGDGTPSLVGEGDHRPRHAA</sequence>
<accession>A0ABW1IWY2</accession>
<dbReference type="InterPro" id="IPR020109">
    <property type="entry name" value="Holin_r1t"/>
</dbReference>
<dbReference type="Proteomes" id="UP001596302">
    <property type="component" value="Unassembled WGS sequence"/>
</dbReference>
<evidence type="ECO:0000256" key="1">
    <source>
        <dbReference type="SAM" id="MobiDB-lite"/>
    </source>
</evidence>
<evidence type="ECO:0000313" key="2">
    <source>
        <dbReference type="EMBL" id="MFC5992966.1"/>
    </source>
</evidence>
<name>A0ABW1IWY2_9PSEU</name>
<organism evidence="2 3">
    <name type="scientific">Pseudonocardia hispaniensis</name>
    <dbReference type="NCBI Taxonomy" id="904933"/>
    <lineage>
        <taxon>Bacteria</taxon>
        <taxon>Bacillati</taxon>
        <taxon>Actinomycetota</taxon>
        <taxon>Actinomycetes</taxon>
        <taxon>Pseudonocardiales</taxon>
        <taxon>Pseudonocardiaceae</taxon>
        <taxon>Pseudonocardia</taxon>
    </lineage>
</organism>
<keyword evidence="3" id="KW-1185">Reference proteome</keyword>
<feature type="region of interest" description="Disordered" evidence="1">
    <location>
        <begin position="62"/>
        <end position="84"/>
    </location>
</feature>
<protein>
    <submittedName>
        <fullName evidence="2">Holin</fullName>
    </submittedName>
</protein>
<dbReference type="Pfam" id="PF16945">
    <property type="entry name" value="Phage_r1t_holin"/>
    <property type="match status" value="1"/>
</dbReference>
<evidence type="ECO:0000313" key="3">
    <source>
        <dbReference type="Proteomes" id="UP001596302"/>
    </source>
</evidence>
<proteinExistence type="predicted"/>